<accession>A0A063Y2A8</accession>
<dbReference type="Proteomes" id="UP000027318">
    <property type="component" value="Unassembled WGS sequence"/>
</dbReference>
<dbReference type="EMBL" id="JMSZ01000016">
    <property type="protein sequence ID" value="KDE40428.1"/>
    <property type="molecule type" value="Genomic_DNA"/>
</dbReference>
<reference evidence="3 4" key="1">
    <citation type="journal article" date="2005" name="Int. J. Syst. Evol. Microbiol.">
        <title>Nitrincola lacisaponensis gen. nov., sp. nov., a novel alkaliphilic bacterium isolated from an alkaline, saline lake.</title>
        <authorList>
            <person name="Dimitriu P.A."/>
            <person name="Shukla S.K."/>
            <person name="Conradt J."/>
            <person name="Marquez M.C."/>
            <person name="Ventosa A."/>
            <person name="Maglia A."/>
            <person name="Peyton B.M."/>
            <person name="Pinkart H.C."/>
            <person name="Mormile M.R."/>
        </authorList>
    </citation>
    <scope>NUCLEOTIDE SEQUENCE [LARGE SCALE GENOMIC DNA]</scope>
    <source>
        <strain evidence="3 4">4CA</strain>
    </source>
</reference>
<dbReference type="GO" id="GO:0000160">
    <property type="term" value="P:phosphorelay signal transduction system"/>
    <property type="evidence" value="ECO:0007669"/>
    <property type="project" value="InterPro"/>
</dbReference>
<name>A0A063Y2A8_9GAMM</name>
<comment type="caution">
    <text evidence="1">Lacks conserved residue(s) required for the propagation of feature annotation.</text>
</comment>
<dbReference type="PANTHER" id="PTHR43228">
    <property type="entry name" value="TWO-COMPONENT RESPONSE REGULATOR"/>
    <property type="match status" value="1"/>
</dbReference>
<dbReference type="OrthoDB" id="7298659at2"/>
<dbReference type="SMART" id="SM00448">
    <property type="entry name" value="REC"/>
    <property type="match status" value="1"/>
</dbReference>
<dbReference type="Gene3D" id="1.25.40.10">
    <property type="entry name" value="Tetratricopeptide repeat domain"/>
    <property type="match status" value="2"/>
</dbReference>
<feature type="domain" description="Response regulatory" evidence="2">
    <location>
        <begin position="12"/>
        <end position="131"/>
    </location>
</feature>
<dbReference type="PANTHER" id="PTHR43228:SF1">
    <property type="entry name" value="TWO-COMPONENT RESPONSE REGULATOR ARR22"/>
    <property type="match status" value="1"/>
</dbReference>
<organism evidence="3 4">
    <name type="scientific">Nitrincola lacisaponensis</name>
    <dbReference type="NCBI Taxonomy" id="267850"/>
    <lineage>
        <taxon>Bacteria</taxon>
        <taxon>Pseudomonadati</taxon>
        <taxon>Pseudomonadota</taxon>
        <taxon>Gammaproteobacteria</taxon>
        <taxon>Oceanospirillales</taxon>
        <taxon>Oceanospirillaceae</taxon>
        <taxon>Nitrincola</taxon>
    </lineage>
</organism>
<protein>
    <submittedName>
        <fullName evidence="3">Putative response regulator</fullName>
    </submittedName>
</protein>
<dbReference type="InterPro" id="IPR001789">
    <property type="entry name" value="Sig_transdc_resp-reg_receiver"/>
</dbReference>
<comment type="caution">
    <text evidence="3">The sequence shown here is derived from an EMBL/GenBank/DDBJ whole genome shotgun (WGS) entry which is preliminary data.</text>
</comment>
<dbReference type="RefSeq" id="WP_036544562.1">
    <property type="nucleotide sequence ID" value="NZ_JBKBNO010000001.1"/>
</dbReference>
<keyword evidence="4" id="KW-1185">Reference proteome</keyword>
<proteinExistence type="predicted"/>
<evidence type="ECO:0000259" key="2">
    <source>
        <dbReference type="PROSITE" id="PS50110"/>
    </source>
</evidence>
<dbReference type="Pfam" id="PF00072">
    <property type="entry name" value="Response_reg"/>
    <property type="match status" value="1"/>
</dbReference>
<dbReference type="Pfam" id="PF13432">
    <property type="entry name" value="TPR_16"/>
    <property type="match status" value="1"/>
</dbReference>
<gene>
    <name evidence="3" type="ORF">ADINL_1020</name>
</gene>
<dbReference type="InterPro" id="IPR011006">
    <property type="entry name" value="CheY-like_superfamily"/>
</dbReference>
<dbReference type="STRING" id="267850.ADINL_1020"/>
<dbReference type="PROSITE" id="PS50110">
    <property type="entry name" value="RESPONSE_REGULATORY"/>
    <property type="match status" value="1"/>
</dbReference>
<dbReference type="SUPFAM" id="SSF52172">
    <property type="entry name" value="CheY-like"/>
    <property type="match status" value="1"/>
</dbReference>
<sequence length="534" mass="61145">MNPRKITYADKHVLLIESSGNMRATIVQMLRQLGVVNIKPITVSERVLELLQQERFDIILLGHNASDKVTGIQLLEEARYRNYMRPTSGWIFMTSDSSQQVILHAIDSNPDYLLTKPFTVEELKHRIDALIVRKQVLRQVDEAVERGDLDEALQACDLISVTDPSYDLAQRYKGRLLLCLERPEEALNLLQERFWQNGEKDTGLLIAQALLSLKQPEEAIQQLQELIESYPLLVPALDLLAQAYEMHGDLEQAREVLREAARKSPLGIPRQMELGRIATQTRALSLAEGAYKRSIVLGRSSCYRSPEPYLRLANIRRLEMQDADNDRRIELHNDLDALLNHAEFSFPKDESLKVKSLLVRSQVYRDLGKQVKADGLQREAEKRNTQLAEPLDLARESLLLAGDSVPVLQEQSEQTEVKTRLPYDEALSDKMNRMAIRHYMAGKYAQAMRCLNMSIEYNPTNGSAMLNLAQLYLEVARDQSERREERLTMVRRFVKLSLRAQLSEIAKLRQHELIGYLRQSIETLPKGSLGVLLR</sequence>
<evidence type="ECO:0000313" key="3">
    <source>
        <dbReference type="EMBL" id="KDE40428.1"/>
    </source>
</evidence>
<dbReference type="AlphaFoldDB" id="A0A063Y2A8"/>
<dbReference type="SUPFAM" id="SSF48452">
    <property type="entry name" value="TPR-like"/>
    <property type="match status" value="2"/>
</dbReference>
<evidence type="ECO:0000256" key="1">
    <source>
        <dbReference type="PROSITE-ProRule" id="PRU00169"/>
    </source>
</evidence>
<dbReference type="PATRIC" id="fig|267850.7.peg.1014"/>
<dbReference type="InterPro" id="IPR011990">
    <property type="entry name" value="TPR-like_helical_dom_sf"/>
</dbReference>
<evidence type="ECO:0000313" key="4">
    <source>
        <dbReference type="Proteomes" id="UP000027318"/>
    </source>
</evidence>
<dbReference type="InterPro" id="IPR052048">
    <property type="entry name" value="ST_Response_Regulator"/>
</dbReference>
<dbReference type="Gene3D" id="3.40.50.2300">
    <property type="match status" value="1"/>
</dbReference>